<dbReference type="InterPro" id="IPR042099">
    <property type="entry name" value="ANL_N_sf"/>
</dbReference>
<dbReference type="Pfam" id="PF00501">
    <property type="entry name" value="AMP-binding"/>
    <property type="match status" value="3"/>
</dbReference>
<dbReference type="PROSITE" id="PS00455">
    <property type="entry name" value="AMP_BINDING"/>
    <property type="match status" value="2"/>
</dbReference>
<dbReference type="SMART" id="SM00823">
    <property type="entry name" value="PKS_PP"/>
    <property type="match status" value="1"/>
</dbReference>
<dbReference type="PROSITE" id="PS50075">
    <property type="entry name" value="CARRIER"/>
    <property type="match status" value="1"/>
</dbReference>
<dbReference type="EMBL" id="LHQQ01000395">
    <property type="protein sequence ID" value="KOS36752.1"/>
    <property type="molecule type" value="Genomic_DNA"/>
</dbReference>
<dbReference type="GO" id="GO:0072330">
    <property type="term" value="P:monocarboxylic acid biosynthetic process"/>
    <property type="evidence" value="ECO:0007669"/>
    <property type="project" value="UniProtKB-ARBA"/>
</dbReference>
<dbReference type="OrthoDB" id="416786at2759"/>
<dbReference type="InterPro" id="IPR001031">
    <property type="entry name" value="Thioesterase"/>
</dbReference>
<evidence type="ECO:0000259" key="5">
    <source>
        <dbReference type="PROSITE" id="PS50075"/>
    </source>
</evidence>
<accession>A0A0M9WA03</accession>
<dbReference type="Pfam" id="PF13193">
    <property type="entry name" value="AMP-binding_C"/>
    <property type="match status" value="1"/>
</dbReference>
<dbReference type="InterPro" id="IPR029058">
    <property type="entry name" value="AB_hydrolase_fold"/>
</dbReference>
<dbReference type="Proteomes" id="UP000037696">
    <property type="component" value="Unassembled WGS sequence"/>
</dbReference>
<evidence type="ECO:0000256" key="2">
    <source>
        <dbReference type="ARBA" id="ARBA00022553"/>
    </source>
</evidence>
<proteinExistence type="predicted"/>
<dbReference type="SUPFAM" id="SSF52777">
    <property type="entry name" value="CoA-dependent acyltransferases"/>
    <property type="match status" value="4"/>
</dbReference>
<dbReference type="PANTHER" id="PTHR45527:SF1">
    <property type="entry name" value="FATTY ACID SYNTHASE"/>
    <property type="match status" value="1"/>
</dbReference>
<comment type="caution">
    <text evidence="6">The sequence shown here is derived from an EMBL/GenBank/DDBJ whole genome shotgun (WGS) entry which is preliminary data.</text>
</comment>
<dbReference type="Gene3D" id="1.10.1200.10">
    <property type="entry name" value="ACP-like"/>
    <property type="match status" value="1"/>
</dbReference>
<dbReference type="InterPro" id="IPR000873">
    <property type="entry name" value="AMP-dep_synth/lig_dom"/>
</dbReference>
<gene>
    <name evidence="6" type="ORF">ACN38_g12483</name>
</gene>
<dbReference type="GO" id="GO:0005829">
    <property type="term" value="C:cytosol"/>
    <property type="evidence" value="ECO:0007669"/>
    <property type="project" value="TreeGrafter"/>
</dbReference>
<evidence type="ECO:0000256" key="4">
    <source>
        <dbReference type="ARBA" id="ARBA00022737"/>
    </source>
</evidence>
<keyword evidence="7" id="KW-1185">Reference proteome</keyword>
<keyword evidence="3" id="KW-0436">Ligase</keyword>
<dbReference type="Gene3D" id="3.30.559.10">
    <property type="entry name" value="Chloramphenicol acetyltransferase-like domain"/>
    <property type="match status" value="2"/>
</dbReference>
<dbReference type="InterPro" id="IPR020806">
    <property type="entry name" value="PKS_PP-bd"/>
</dbReference>
<dbReference type="GO" id="GO:0043041">
    <property type="term" value="P:amino acid activation for nonribosomal peptide biosynthetic process"/>
    <property type="evidence" value="ECO:0007669"/>
    <property type="project" value="TreeGrafter"/>
</dbReference>
<dbReference type="InterPro" id="IPR006162">
    <property type="entry name" value="Ppantetheine_attach_site"/>
</dbReference>
<dbReference type="InterPro" id="IPR001242">
    <property type="entry name" value="Condensation_dom"/>
</dbReference>
<dbReference type="InterPro" id="IPR045851">
    <property type="entry name" value="AMP-bd_C_sf"/>
</dbReference>
<name>A0A0M9WA03_9EURO</name>
<dbReference type="FunFam" id="3.40.50.980:FF:000001">
    <property type="entry name" value="Non-ribosomal peptide synthetase"/>
    <property type="match status" value="1"/>
</dbReference>
<dbReference type="Gene3D" id="3.40.50.12780">
    <property type="entry name" value="N-terminal domain of ligase-like"/>
    <property type="match status" value="3"/>
</dbReference>
<dbReference type="InterPro" id="IPR036736">
    <property type="entry name" value="ACP-like_sf"/>
</dbReference>
<dbReference type="STRING" id="229535.A0A0M9WA03"/>
<reference evidence="6 7" key="1">
    <citation type="submission" date="2015-08" db="EMBL/GenBank/DDBJ databases">
        <title>Genome sequencing of Penicillium nordicum.</title>
        <authorList>
            <person name="Nguyen H.D."/>
            <person name="Seifert K.A."/>
        </authorList>
    </citation>
    <scope>NUCLEOTIDE SEQUENCE [LARGE SCALE GENOMIC DNA]</scope>
    <source>
        <strain evidence="6 7">DAOMC 185683</strain>
    </source>
</reference>
<organism evidence="6 7">
    <name type="scientific">Penicillium nordicum</name>
    <dbReference type="NCBI Taxonomy" id="229535"/>
    <lineage>
        <taxon>Eukaryota</taxon>
        <taxon>Fungi</taxon>
        <taxon>Dikarya</taxon>
        <taxon>Ascomycota</taxon>
        <taxon>Pezizomycotina</taxon>
        <taxon>Eurotiomycetes</taxon>
        <taxon>Eurotiomycetidae</taxon>
        <taxon>Eurotiales</taxon>
        <taxon>Aspergillaceae</taxon>
        <taxon>Penicillium</taxon>
    </lineage>
</organism>
<dbReference type="GO" id="GO:0016874">
    <property type="term" value="F:ligase activity"/>
    <property type="evidence" value="ECO:0007669"/>
    <property type="project" value="UniProtKB-KW"/>
</dbReference>
<sequence>MTASGTLLYPSVLPANPDCKWSVSNPSPLSRSTDLAYIIYTSGTTGRPKGVTVEHHGVVNLQVSLSKIFGLRDADDEVILSFSNYVFDHFVEQMTDAILNGQTLLVLNDEMRGDKERLYRYIENNRVTYLSGTPSVVSMYGFSRFKDHLRRVDCVGEAFSEPVFDKIRETFHGLVINGYGPTEVSITTHKRLYPFPERRMDKSIGQQVHNNTSYVLNEDMKRTPIGAVGELYLGGEGVVRGYHNRADVTAERFIPNPFQSEEDKREGRNSRLYNTGDLVRWIPGSSGEVEYLGRNDFQVKIRGLRIELGEIEAILSSYPGIKQSVVIAKDCREGAQKFLVGYYVADAAVPSAAIRRFMQSRLPGYMVPSRLILISKFPVTPSGKLDTKALPPAEEESEIDVVPPRSEIERSLCDIWAKLLEMHPEEIGIYSDFFSLGGDSLKSTKLSFMIRESFNRAVSVSALFGHRTVEAQTHLILNYAADVHEITPIDCNDTQMIPVSRAQERLLFIHEFENGSNAYNIDTAFELPGSVDVSVLEQALRGNLSRHEALRTLLVKDHATGIYLQNVLSPDEAQGMFSVSVGTAKQVERLDQEIASLSQHVFRLDDELPWKARILKLESGSLYLILAFHHTCFDAWSLKIFEQELRALYAALQKAKSAANLTALKAQYKEYALYHRRQLSGDRMRSLSDFWLRKMIGVEPLQLIMDRPRPVQFKYDGDDLSIKVNKKETENLRGVAKRCKSSLYVVLLSVYCVMLGSHANQSDVSVGIPVSHRTHPQFQSVIGFFVNVVVLRVDISRSAICGLIRRVMKELVDAQLHQDMPFQEVTKLLQVDNDPSRHPLVQNVFNLESRANGEHDARSEDEGSLAFNQYRPVQPMDSVAKFDLNATVTELESGLRVNFNYATSLFSKSTIQGFLHTYEDTQLSLVRPTENGDLHLPLAQSPLATTAEEQKAASLNRAFEREAFLAAEKIAVVQGDRALSYADLNRQANQLARYIQSLSCIGADDRVALMLEKSIDTIICILAIWKAGAAYVPLDPTYPPGRVQLILEEIKAKAVLVHSSHASKCEHHGAKVIAVDSPAIETAVSQQSAADLPKIASHDNLAYIIFTSGTSGKPKGDLVEQKAVLLLRDALGERYFGRDCTKHHGVLLLSNYVFDFSVEQLVLSVLSGHKLIVPPAEFVADDEFYRTANTHGRDCRGEEFHATQYEKMRGRFNGPIYNAYGVTETTVYNIIAEFTNNSTFENALREVLPGTRAYVLNAALQPVPLDAVGELYLAGDCVTRGYLNQPLLTDQRFIPNSFCSDEDVAAGRFAALQDRRPGRGDLQIKMRGYRIEISEVQNVLTSSPGVREGAVVAKYENNDTYSRIAHSLVGYYTTDNEPVPEADILTFMKARLPTYMVSSHLCRLEGALPVTINGKLDVRRLPEIINDSAQSSYSPPRNIIKAKMCRLITSLHLVAQIHNQVGCKITVRDIFEHRTARALHEHVFMKHSDRSNVAQFRTEQGPVVGEAPLLPIQDWFFSKALQHPMYWNHTFYVRTPELDVDSLSAAVRDLQQYHDVFRMRLKCEEVGFVQSFAEDFSPVQLRVLNVKAVHGPTAVNQILDEWQSGFNLESGPIGAIGYLHGYEDRSARVWLSVHHMAIDTVSWQILVRDLQTLYRNRSLGSKGSSFRHFQHIRIAYVDRFARARLSRSLSPEKTASLIQGGIDRQDVCVYDSLLTSVGLALQHIAPTGPSMVTIEGHGREEEVDQTLDVSRTMGWFTTMYPFEIPRLSIENIVQGVAAVSERFRQVPARGVGDKDRSSSAVDVTAVCIEGTMIIDVDSAWSLEESEQFISSIEERLNKIIDGWASQQTSRFPDVPQPAETYTPYFEYLEPPRQGPTLFLLPPGAESYFNNIVKRLRQTNMVVFNNYYLHSKRLRTFEELAEMYLDQVRGIQPHGPYHFIGWSFGGILAMEMSRRLVVSDEKIGFLGIIDTYFNVRGATRTIGLGDTEILDPIHHIYNPDPANFQRLPSAADRIVLFKAMRPNNKYESENQRRLYEYYDGTRLNGLDSLLPSDSDIQLVPLTDDTHFSWVGNPQQGEQMCATIKEHLARY</sequence>
<dbReference type="Gene3D" id="3.30.559.30">
    <property type="entry name" value="Nonribosomal peptide synthetase, condensation domain"/>
    <property type="match status" value="2"/>
</dbReference>
<dbReference type="Pfam" id="PF00668">
    <property type="entry name" value="Condensation"/>
    <property type="match status" value="3"/>
</dbReference>
<evidence type="ECO:0000256" key="1">
    <source>
        <dbReference type="ARBA" id="ARBA00022450"/>
    </source>
</evidence>
<evidence type="ECO:0000256" key="3">
    <source>
        <dbReference type="ARBA" id="ARBA00022598"/>
    </source>
</evidence>
<dbReference type="GO" id="GO:0017000">
    <property type="term" value="P:antibiotic biosynthetic process"/>
    <property type="evidence" value="ECO:0007669"/>
    <property type="project" value="UniProtKB-ARBA"/>
</dbReference>
<dbReference type="Gene3D" id="3.30.300.30">
    <property type="match status" value="2"/>
</dbReference>
<dbReference type="InterPro" id="IPR023213">
    <property type="entry name" value="CAT-like_dom_sf"/>
</dbReference>
<dbReference type="Pfam" id="PF00975">
    <property type="entry name" value="Thioesterase"/>
    <property type="match status" value="1"/>
</dbReference>
<dbReference type="SUPFAM" id="SSF53474">
    <property type="entry name" value="alpha/beta-Hydrolases"/>
    <property type="match status" value="1"/>
</dbReference>
<dbReference type="PROSITE" id="PS00012">
    <property type="entry name" value="PHOSPHOPANTETHEINE"/>
    <property type="match status" value="1"/>
</dbReference>
<dbReference type="SUPFAM" id="SSF47336">
    <property type="entry name" value="ACP-like"/>
    <property type="match status" value="2"/>
</dbReference>
<dbReference type="GO" id="GO:0031177">
    <property type="term" value="F:phosphopantetheine binding"/>
    <property type="evidence" value="ECO:0007669"/>
    <property type="project" value="InterPro"/>
</dbReference>
<evidence type="ECO:0000313" key="7">
    <source>
        <dbReference type="Proteomes" id="UP000037696"/>
    </source>
</evidence>
<protein>
    <recommendedName>
        <fullName evidence="5">Carrier domain-containing protein</fullName>
    </recommendedName>
</protein>
<dbReference type="InterPro" id="IPR025110">
    <property type="entry name" value="AMP-bd_C"/>
</dbReference>
<keyword evidence="1" id="KW-0596">Phosphopantetheine</keyword>
<dbReference type="CDD" id="cd19539">
    <property type="entry name" value="SgcC5_NRPS-like"/>
    <property type="match status" value="1"/>
</dbReference>
<feature type="domain" description="Carrier" evidence="5">
    <location>
        <begin position="403"/>
        <end position="480"/>
    </location>
</feature>
<dbReference type="InterPro" id="IPR020845">
    <property type="entry name" value="AMP-binding_CS"/>
</dbReference>
<keyword evidence="4" id="KW-0677">Repeat</keyword>
<dbReference type="InterPro" id="IPR009081">
    <property type="entry name" value="PP-bd_ACP"/>
</dbReference>
<evidence type="ECO:0000313" key="6">
    <source>
        <dbReference type="EMBL" id="KOS36752.1"/>
    </source>
</evidence>
<keyword evidence="2" id="KW-0597">Phosphoprotein</keyword>
<dbReference type="Gene3D" id="3.40.50.1820">
    <property type="entry name" value="alpha/beta hydrolase"/>
    <property type="match status" value="1"/>
</dbReference>
<dbReference type="PANTHER" id="PTHR45527">
    <property type="entry name" value="NONRIBOSOMAL PEPTIDE SYNTHETASE"/>
    <property type="match status" value="1"/>
</dbReference>
<dbReference type="Pfam" id="PF00550">
    <property type="entry name" value="PP-binding"/>
    <property type="match status" value="1"/>
</dbReference>
<dbReference type="SUPFAM" id="SSF56801">
    <property type="entry name" value="Acetyl-CoA synthetase-like"/>
    <property type="match status" value="2"/>
</dbReference>
<dbReference type="GO" id="GO:0044550">
    <property type="term" value="P:secondary metabolite biosynthetic process"/>
    <property type="evidence" value="ECO:0007669"/>
    <property type="project" value="TreeGrafter"/>
</dbReference>